<dbReference type="SUPFAM" id="SSF50370">
    <property type="entry name" value="Ricin B-like lectins"/>
    <property type="match status" value="1"/>
</dbReference>
<dbReference type="InterPro" id="IPR051859">
    <property type="entry name" value="DCAF"/>
</dbReference>
<dbReference type="Pfam" id="PF00400">
    <property type="entry name" value="WD40"/>
    <property type="match status" value="4"/>
</dbReference>
<keyword evidence="6" id="KW-1185">Reference proteome</keyword>
<feature type="compositionally biased region" description="Basic and acidic residues" evidence="4">
    <location>
        <begin position="122"/>
        <end position="135"/>
    </location>
</feature>
<keyword evidence="2" id="KW-0677">Repeat</keyword>
<evidence type="ECO:0000256" key="2">
    <source>
        <dbReference type="ARBA" id="ARBA00022737"/>
    </source>
</evidence>
<dbReference type="GO" id="GO:0043161">
    <property type="term" value="P:proteasome-mediated ubiquitin-dependent protein catabolic process"/>
    <property type="evidence" value="ECO:0007669"/>
    <property type="project" value="TreeGrafter"/>
</dbReference>
<dbReference type="SMART" id="SM00320">
    <property type="entry name" value="WD40"/>
    <property type="match status" value="5"/>
</dbReference>
<sequence>MSEYDRIDFEMLEENDDDYDGPDAYVDEEDDDSVLDLEDLQDMIQERTGVAQESPMLPQIFLSLFNSQNVHRTDTGGDGNSSEPRQLRTIGIQDLHHLLNPRSLDSPTDYEEDDDEESENVGDWHQEWFPPHKEPQQPGVELLMGGEFGSVSSKLRSKRNQRNISQMILGQSSRPRGAISRENMTSELIPNTNGIAVASYNANVYCGQFSRDSSFYYTCCQDFRLHIYDMTSPPSPYMKRPRNLRRSATGVWDDSDCDHDTTLKILKTIQGSAGRWTITDSHLSPNNERQVNVSFFQSPTVYMTSTLDSSVTQTPINFQEPNHRQRARTHWGWDDENSFGIWSCRFSADGNEVVAGGSGQIFVYDLLADRRTVKIIAHEDDVNSCCWADTASGNVLISASDDTFLKVWDRRSLGASQKPSGVLVGHTEGITNVSAKGDGRYIISNGKDQALRLWDLRKMCSSEDFDNGANRDYRSRGFDYRYGHYSKPKHAAHPRDCSVMTYRGHAVLRTLIRCHFSPAETTGGQYIYSGSADGKIHIWSLDGRIVQVLDRSKTSAMTLDPFAEECILPTRTRGTVCVRDVSWNSNEPMMMSAGWDGGRSPPKSVVARHEWRGLSKMSYGLEDWIEKRNIERNERATPFPFWRTCCVIAPPTLDHTTMSANAQLYGFPPGYFVIRNLANGRLWDVCGDDVEDGAEILLWPEKEKSLVETLRNPEANNQVFFIDTSGALCSRSSGHAIDIEEDRLVIRHRRPISQPYPNEYSHPLPRFSYSRETQHITASFQCDPAYPPPAAQTSTAWMRKTYVLSSIPMPKPKSLLDNASAFLSSAVVTPISFFSGGTAQRKATPEDVFSGDIDLTEDETLEQDRGVEGEADDSSELLRKLRVLTIGQRDAPAEGESARKRRQWQILPLRTSAAHRRLLK</sequence>
<reference evidence="5" key="1">
    <citation type="journal article" date="2020" name="New Phytol.">
        <title>Comparative genomics reveals dynamic genome evolution in host specialist ectomycorrhizal fungi.</title>
        <authorList>
            <person name="Lofgren L.A."/>
            <person name="Nguyen N.H."/>
            <person name="Vilgalys R."/>
            <person name="Ruytinx J."/>
            <person name="Liao H.L."/>
            <person name="Branco S."/>
            <person name="Kuo A."/>
            <person name="LaButti K."/>
            <person name="Lipzen A."/>
            <person name="Andreopoulos W."/>
            <person name="Pangilinan J."/>
            <person name="Riley R."/>
            <person name="Hundley H."/>
            <person name="Na H."/>
            <person name="Barry K."/>
            <person name="Grigoriev I.V."/>
            <person name="Stajich J.E."/>
            <person name="Kennedy P.G."/>
        </authorList>
    </citation>
    <scope>NUCLEOTIDE SEQUENCE</scope>
    <source>
        <strain evidence="5">FC203</strain>
    </source>
</reference>
<dbReference type="SUPFAM" id="SSF50978">
    <property type="entry name" value="WD40 repeat-like"/>
    <property type="match status" value="1"/>
</dbReference>
<dbReference type="Gene3D" id="2.80.10.50">
    <property type="match status" value="1"/>
</dbReference>
<feature type="repeat" description="WD" evidence="3">
    <location>
        <begin position="375"/>
        <end position="409"/>
    </location>
</feature>
<dbReference type="GeneID" id="64659068"/>
<evidence type="ECO:0000313" key="5">
    <source>
        <dbReference type="EMBL" id="KAG1908339.1"/>
    </source>
</evidence>
<feature type="region of interest" description="Disordered" evidence="4">
    <location>
        <begin position="98"/>
        <end position="140"/>
    </location>
</feature>
<dbReference type="InterPro" id="IPR036322">
    <property type="entry name" value="WD40_repeat_dom_sf"/>
</dbReference>
<dbReference type="InterPro" id="IPR020472">
    <property type="entry name" value="WD40_PAC1"/>
</dbReference>
<dbReference type="Gene3D" id="2.130.10.10">
    <property type="entry name" value="YVTN repeat-like/Quinoprotein amine dehydrogenase"/>
    <property type="match status" value="2"/>
</dbReference>
<feature type="region of interest" description="Disordered" evidence="4">
    <location>
        <begin position="155"/>
        <end position="177"/>
    </location>
</feature>
<dbReference type="InterPro" id="IPR035992">
    <property type="entry name" value="Ricin_B-like_lectins"/>
</dbReference>
<evidence type="ECO:0000256" key="4">
    <source>
        <dbReference type="SAM" id="MobiDB-lite"/>
    </source>
</evidence>
<feature type="repeat" description="WD" evidence="3">
    <location>
        <begin position="423"/>
        <end position="457"/>
    </location>
</feature>
<keyword evidence="1 3" id="KW-0853">WD repeat</keyword>
<name>A0AAD4HVS2_9AGAM</name>
<protein>
    <submittedName>
        <fullName evidence="5">WD40 repeat-like protein</fullName>
    </submittedName>
</protein>
<gene>
    <name evidence="5" type="ORF">F5891DRAFT_1134309</name>
</gene>
<dbReference type="PROSITE" id="PS50294">
    <property type="entry name" value="WD_REPEATS_REGION"/>
    <property type="match status" value="2"/>
</dbReference>
<evidence type="ECO:0000256" key="1">
    <source>
        <dbReference type="ARBA" id="ARBA00022574"/>
    </source>
</evidence>
<dbReference type="PROSITE" id="PS50082">
    <property type="entry name" value="WD_REPEATS_2"/>
    <property type="match status" value="2"/>
</dbReference>
<evidence type="ECO:0000313" key="6">
    <source>
        <dbReference type="Proteomes" id="UP001195769"/>
    </source>
</evidence>
<comment type="caution">
    <text evidence="5">The sequence shown here is derived from an EMBL/GenBank/DDBJ whole genome shotgun (WGS) entry which is preliminary data.</text>
</comment>
<feature type="compositionally biased region" description="Polar residues" evidence="4">
    <location>
        <begin position="162"/>
        <end position="174"/>
    </location>
</feature>
<dbReference type="EMBL" id="JABBWK010000001">
    <property type="protein sequence ID" value="KAG1908339.1"/>
    <property type="molecule type" value="Genomic_DNA"/>
</dbReference>
<dbReference type="RefSeq" id="XP_041233914.1">
    <property type="nucleotide sequence ID" value="XM_041364770.1"/>
</dbReference>
<dbReference type="Proteomes" id="UP001195769">
    <property type="component" value="Unassembled WGS sequence"/>
</dbReference>
<dbReference type="PANTHER" id="PTHR19847:SF7">
    <property type="entry name" value="DDB1- AND CUL4-ASSOCIATED FACTOR 11"/>
    <property type="match status" value="1"/>
</dbReference>
<dbReference type="InterPro" id="IPR001680">
    <property type="entry name" value="WD40_rpt"/>
</dbReference>
<dbReference type="InterPro" id="IPR015943">
    <property type="entry name" value="WD40/YVTN_repeat-like_dom_sf"/>
</dbReference>
<dbReference type="AlphaFoldDB" id="A0AAD4HVS2"/>
<proteinExistence type="predicted"/>
<feature type="region of interest" description="Disordered" evidence="4">
    <location>
        <begin position="1"/>
        <end position="22"/>
    </location>
</feature>
<organism evidence="5 6">
    <name type="scientific">Suillus fuscotomentosus</name>
    <dbReference type="NCBI Taxonomy" id="1912939"/>
    <lineage>
        <taxon>Eukaryota</taxon>
        <taxon>Fungi</taxon>
        <taxon>Dikarya</taxon>
        <taxon>Basidiomycota</taxon>
        <taxon>Agaricomycotina</taxon>
        <taxon>Agaricomycetes</taxon>
        <taxon>Agaricomycetidae</taxon>
        <taxon>Boletales</taxon>
        <taxon>Suillineae</taxon>
        <taxon>Suillaceae</taxon>
        <taxon>Suillus</taxon>
    </lineage>
</organism>
<evidence type="ECO:0000256" key="3">
    <source>
        <dbReference type="PROSITE-ProRule" id="PRU00221"/>
    </source>
</evidence>
<dbReference type="GO" id="GO:0080008">
    <property type="term" value="C:Cul4-RING E3 ubiquitin ligase complex"/>
    <property type="evidence" value="ECO:0007669"/>
    <property type="project" value="TreeGrafter"/>
</dbReference>
<feature type="compositionally biased region" description="Acidic residues" evidence="4">
    <location>
        <begin position="10"/>
        <end position="22"/>
    </location>
</feature>
<accession>A0AAD4HVS2</accession>
<dbReference type="PRINTS" id="PR00320">
    <property type="entry name" value="GPROTEINBRPT"/>
</dbReference>
<dbReference type="PANTHER" id="PTHR19847">
    <property type="entry name" value="DDB1- AND CUL4-ASSOCIATED FACTOR 11"/>
    <property type="match status" value="1"/>
</dbReference>
<feature type="compositionally biased region" description="Acidic residues" evidence="4">
    <location>
        <begin position="108"/>
        <end position="120"/>
    </location>
</feature>